<keyword evidence="2" id="KW-1003">Cell membrane</keyword>
<reference evidence="8" key="1">
    <citation type="submission" date="2023-07" db="EMBL/GenBank/DDBJ databases">
        <title>The genome sequence of Rhodocytophaga aerolata KACC 12507.</title>
        <authorList>
            <person name="Zhang X."/>
        </authorList>
    </citation>
    <scope>NUCLEOTIDE SEQUENCE</scope>
    <source>
        <strain evidence="8">KACC 12507</strain>
    </source>
</reference>
<feature type="transmembrane region" description="Helical" evidence="6">
    <location>
        <begin position="241"/>
        <end position="260"/>
    </location>
</feature>
<dbReference type="EMBL" id="JAUKPO010000012">
    <property type="protein sequence ID" value="MDO1448451.1"/>
    <property type="molecule type" value="Genomic_DNA"/>
</dbReference>
<evidence type="ECO:0000256" key="2">
    <source>
        <dbReference type="ARBA" id="ARBA00022475"/>
    </source>
</evidence>
<feature type="transmembrane region" description="Helical" evidence="6">
    <location>
        <begin position="363"/>
        <end position="386"/>
    </location>
</feature>
<evidence type="ECO:0000256" key="4">
    <source>
        <dbReference type="ARBA" id="ARBA00022989"/>
    </source>
</evidence>
<accession>A0ABT8R9S8</accession>
<comment type="caution">
    <text evidence="8">The sequence shown here is derived from an EMBL/GenBank/DDBJ whole genome shotgun (WGS) entry which is preliminary data.</text>
</comment>
<feature type="transmembrane region" description="Helical" evidence="6">
    <location>
        <begin position="392"/>
        <end position="413"/>
    </location>
</feature>
<protein>
    <submittedName>
        <fullName evidence="8">ABC transporter permease</fullName>
    </submittedName>
</protein>
<proteinExistence type="predicted"/>
<feature type="transmembrane region" description="Helical" evidence="6">
    <location>
        <begin position="212"/>
        <end position="235"/>
    </location>
</feature>
<comment type="subcellular location">
    <subcellularLocation>
        <location evidence="1">Cell membrane</location>
        <topology evidence="1">Multi-pass membrane protein</topology>
    </subcellularLocation>
</comment>
<evidence type="ECO:0000313" key="8">
    <source>
        <dbReference type="EMBL" id="MDO1448451.1"/>
    </source>
</evidence>
<keyword evidence="3 6" id="KW-0812">Transmembrane</keyword>
<feature type="transmembrane region" description="Helical" evidence="6">
    <location>
        <begin position="180"/>
        <end position="200"/>
    </location>
</feature>
<dbReference type="Proteomes" id="UP001168528">
    <property type="component" value="Unassembled WGS sequence"/>
</dbReference>
<name>A0ABT8R9S8_9BACT</name>
<feature type="domain" description="ABC-2 type transporter transmembrane" evidence="7">
    <location>
        <begin position="19"/>
        <end position="410"/>
    </location>
</feature>
<dbReference type="PANTHER" id="PTHR30294">
    <property type="entry name" value="MEMBRANE COMPONENT OF ABC TRANSPORTER YHHJ-RELATED"/>
    <property type="match status" value="1"/>
</dbReference>
<dbReference type="RefSeq" id="WP_302039255.1">
    <property type="nucleotide sequence ID" value="NZ_JAUKPO010000012.1"/>
</dbReference>
<dbReference type="Gene3D" id="3.40.190.10">
    <property type="entry name" value="Periplasmic binding protein-like II"/>
    <property type="match status" value="1"/>
</dbReference>
<gene>
    <name evidence="8" type="ORF">Q0590_19400</name>
</gene>
<evidence type="ECO:0000256" key="5">
    <source>
        <dbReference type="ARBA" id="ARBA00023136"/>
    </source>
</evidence>
<feature type="transmembrane region" description="Helical" evidence="6">
    <location>
        <begin position="337"/>
        <end position="356"/>
    </location>
</feature>
<keyword evidence="5 6" id="KW-0472">Membrane</keyword>
<dbReference type="Pfam" id="PF12698">
    <property type="entry name" value="ABC2_membrane_3"/>
    <property type="match status" value="1"/>
</dbReference>
<dbReference type="InterPro" id="IPR013525">
    <property type="entry name" value="ABC2_TM"/>
</dbReference>
<sequence length="437" mass="48097">MGKILLILQREYLVRVKKKSFIIMTILGPLLIGGLYATVIYLAVSEGGSDKRTIAFIDESGLFNNTFESGRNLTFIPAVASLEQAKKEVLAEDYYALIYIPKIDINSPQGIRMYSKKGISLEVQGTVERALKRAIEDKKLMDAGIDKQILKNIETNVAISTLNLSEDEGEKGSSSGTATAVGFAAAFIIYLSIFIYGVQVMRGVIEEKTNRIVEVIISSIKPFQLMLGKILGIALVGLTQFLIWIIFSLLISTTALSILGTDKLQDERVKAAMQPNMPAGDQVPAMVTNFESAIATINFPLILSCFLFYFLGGYLIYSALFAAIGAAADSETDTQQFMFPITIPLILSFVLAQFVIQNPDGSMAFWLSMIPLTSPIIMMVRIPFGVPPIELVASMVLLLGGFLGITWVAARIYRVGILMYGKKVNYKELAKWVLYKV</sequence>
<evidence type="ECO:0000256" key="6">
    <source>
        <dbReference type="SAM" id="Phobius"/>
    </source>
</evidence>
<dbReference type="PANTHER" id="PTHR30294:SF29">
    <property type="entry name" value="MULTIDRUG ABC TRANSPORTER PERMEASE YBHS-RELATED"/>
    <property type="match status" value="1"/>
</dbReference>
<dbReference type="InterPro" id="IPR051449">
    <property type="entry name" value="ABC-2_transporter_component"/>
</dbReference>
<evidence type="ECO:0000313" key="9">
    <source>
        <dbReference type="Proteomes" id="UP001168528"/>
    </source>
</evidence>
<feature type="transmembrane region" description="Helical" evidence="6">
    <location>
        <begin position="21"/>
        <end position="44"/>
    </location>
</feature>
<feature type="transmembrane region" description="Helical" evidence="6">
    <location>
        <begin position="301"/>
        <end position="325"/>
    </location>
</feature>
<evidence type="ECO:0000259" key="7">
    <source>
        <dbReference type="Pfam" id="PF12698"/>
    </source>
</evidence>
<organism evidence="8 9">
    <name type="scientific">Rhodocytophaga aerolata</name>
    <dbReference type="NCBI Taxonomy" id="455078"/>
    <lineage>
        <taxon>Bacteria</taxon>
        <taxon>Pseudomonadati</taxon>
        <taxon>Bacteroidota</taxon>
        <taxon>Cytophagia</taxon>
        <taxon>Cytophagales</taxon>
        <taxon>Rhodocytophagaceae</taxon>
        <taxon>Rhodocytophaga</taxon>
    </lineage>
</organism>
<keyword evidence="9" id="KW-1185">Reference proteome</keyword>
<keyword evidence="4 6" id="KW-1133">Transmembrane helix</keyword>
<evidence type="ECO:0000256" key="3">
    <source>
        <dbReference type="ARBA" id="ARBA00022692"/>
    </source>
</evidence>
<dbReference type="SUPFAM" id="SSF53850">
    <property type="entry name" value="Periplasmic binding protein-like II"/>
    <property type="match status" value="1"/>
</dbReference>
<evidence type="ECO:0000256" key="1">
    <source>
        <dbReference type="ARBA" id="ARBA00004651"/>
    </source>
</evidence>